<keyword evidence="3" id="KW-0862">Zinc</keyword>
<dbReference type="SUPFAM" id="SSF141678">
    <property type="entry name" value="MAL13P1.257-like"/>
    <property type="match status" value="1"/>
</dbReference>
<dbReference type="InterPro" id="IPR008584">
    <property type="entry name" value="CXXC_Zn-binding_euk"/>
</dbReference>
<organism evidence="5">
    <name type="scientific">Perkinsus marinus (strain ATCC 50983 / TXsc)</name>
    <dbReference type="NCBI Taxonomy" id="423536"/>
    <lineage>
        <taxon>Eukaryota</taxon>
        <taxon>Sar</taxon>
        <taxon>Alveolata</taxon>
        <taxon>Perkinsozoa</taxon>
        <taxon>Perkinsea</taxon>
        <taxon>Perkinsida</taxon>
        <taxon>Perkinsidae</taxon>
        <taxon>Perkinsus</taxon>
    </lineage>
</organism>
<dbReference type="FunCoup" id="C5KNH1">
    <property type="interactions" value="502"/>
</dbReference>
<sequence>MNAKLDGLSQISASPSHDWCIDVAGTNTDEVRERVILNCMREEQMSGSRGMTNLVLHFKEVKKEATVTQTAVKRMRIEAKYTAENSGKWVPIIAFECRGCEITKWHPERGYQGRSVGGTLFNDIDLSDDWCEYDADNEASVGVYDLQWKLEKV</sequence>
<gene>
    <name evidence="4" type="ORF">Pmar_PMAR022518</name>
</gene>
<dbReference type="Pfam" id="PF05907">
    <property type="entry name" value="CXXC_Zn-b_euk"/>
    <property type="match status" value="1"/>
</dbReference>
<dbReference type="GO" id="GO:0008270">
    <property type="term" value="F:zinc ion binding"/>
    <property type="evidence" value="ECO:0007669"/>
    <property type="project" value="TreeGrafter"/>
</dbReference>
<dbReference type="PANTHER" id="PTHR12857:SF0">
    <property type="entry name" value="CXXC MOTIF CONTAINING ZINC BINDING PROTEIN"/>
    <property type="match status" value="1"/>
</dbReference>
<dbReference type="PANTHER" id="PTHR12857">
    <property type="entry name" value="CXXC MOTIF CONTAINING ZINC BINDING PROTEIN"/>
    <property type="match status" value="1"/>
</dbReference>
<accession>C5KNH1</accession>
<evidence type="ECO:0000256" key="1">
    <source>
        <dbReference type="ARBA" id="ARBA00007818"/>
    </source>
</evidence>
<dbReference type="OMA" id="NWCDYNQ"/>
<dbReference type="Proteomes" id="UP000007800">
    <property type="component" value="Unassembled WGS sequence"/>
</dbReference>
<protein>
    <recommendedName>
        <fullName evidence="6">DUF866 domain-containing protein</fullName>
    </recommendedName>
</protein>
<dbReference type="GeneID" id="9059701"/>
<evidence type="ECO:0000313" key="5">
    <source>
        <dbReference type="Proteomes" id="UP000007800"/>
    </source>
</evidence>
<evidence type="ECO:0000313" key="4">
    <source>
        <dbReference type="EMBL" id="EER13986.1"/>
    </source>
</evidence>
<reference evidence="4 5" key="1">
    <citation type="submission" date="2008-07" db="EMBL/GenBank/DDBJ databases">
        <authorList>
            <person name="El-Sayed N."/>
            <person name="Caler E."/>
            <person name="Inman J."/>
            <person name="Amedeo P."/>
            <person name="Hass B."/>
            <person name="Wortman J."/>
        </authorList>
    </citation>
    <scope>NUCLEOTIDE SEQUENCE [LARGE SCALE GENOMIC DNA]</scope>
    <source>
        <strain evidence="5">ATCC 50983 / TXsc</strain>
    </source>
</reference>
<keyword evidence="5" id="KW-1185">Reference proteome</keyword>
<keyword evidence="2" id="KW-0479">Metal-binding</keyword>
<comment type="similarity">
    <text evidence="1">Belongs to the UPF0587 family.</text>
</comment>
<dbReference type="OrthoDB" id="10248838at2759"/>
<dbReference type="InParanoid" id="C5KNH1"/>
<evidence type="ECO:0008006" key="6">
    <source>
        <dbReference type="Google" id="ProtNLM"/>
    </source>
</evidence>
<evidence type="ECO:0000256" key="3">
    <source>
        <dbReference type="ARBA" id="ARBA00022833"/>
    </source>
</evidence>
<name>C5KNH1_PERM5</name>
<dbReference type="AlphaFoldDB" id="C5KNH1"/>
<dbReference type="RefSeq" id="XP_002782191.1">
    <property type="nucleotide sequence ID" value="XM_002782145.1"/>
</dbReference>
<evidence type="ECO:0000256" key="2">
    <source>
        <dbReference type="ARBA" id="ARBA00022723"/>
    </source>
</evidence>
<proteinExistence type="inferred from homology"/>
<dbReference type="EMBL" id="GG674604">
    <property type="protein sequence ID" value="EER13986.1"/>
    <property type="molecule type" value="Genomic_DNA"/>
</dbReference>